<evidence type="ECO:0000313" key="13">
    <source>
        <dbReference type="EMBL" id="OUO56109.1"/>
    </source>
</evidence>
<feature type="domain" description="CBM20" evidence="12">
    <location>
        <begin position="124"/>
        <end position="229"/>
    </location>
</feature>
<organism evidence="13 14">
    <name type="scientific">Candidatus Avelusimicrobium gallicola</name>
    <dbReference type="NCBI Taxonomy" id="2562704"/>
    <lineage>
        <taxon>Bacteria</taxon>
        <taxon>Pseudomonadati</taxon>
        <taxon>Elusimicrobiota</taxon>
        <taxon>Elusimicrobia</taxon>
        <taxon>Elusimicrobiales</taxon>
        <taxon>Elusimicrobiaceae</taxon>
        <taxon>Candidatus Avelusimicrobium</taxon>
    </lineage>
</organism>
<dbReference type="PROSITE" id="PS51166">
    <property type="entry name" value="CBM20"/>
    <property type="match status" value="1"/>
</dbReference>
<keyword evidence="9" id="KW-0119">Carbohydrate metabolism</keyword>
<keyword evidence="6" id="KW-0963">Cytoplasm</keyword>
<dbReference type="GO" id="GO:0005737">
    <property type="term" value="C:cytoplasm"/>
    <property type="evidence" value="ECO:0007669"/>
    <property type="project" value="UniProtKB-SubCell"/>
</dbReference>
<dbReference type="SMART" id="SM01065">
    <property type="entry name" value="CBM_2"/>
    <property type="match status" value="1"/>
</dbReference>
<comment type="catalytic activity">
    <reaction evidence="1">
        <text>Transfers a segment of a (1-&gt;4)-alpha-D-glucan to a new position in an acceptor, which may be glucose or a (1-&gt;4)-alpha-D-glucan.</text>
        <dbReference type="EC" id="2.4.1.25"/>
    </reaction>
</comment>
<evidence type="ECO:0000256" key="7">
    <source>
        <dbReference type="ARBA" id="ARBA00022676"/>
    </source>
</evidence>
<accession>A0A1Y4DEH1</accession>
<dbReference type="PANTHER" id="PTHR32518">
    <property type="match status" value="1"/>
</dbReference>
<keyword evidence="7" id="KW-0328">Glycosyltransferase</keyword>
<sequence length="891" mass="102683">MKLSFSLPYQTRLGESLHVLLYRAHASANERKINIPLATQDGKQWTGEIQLLLKQPAELAYYYEVRRGAQTVRSEWQAVPRHLYLEPSVSQYFLHDFWRDLPYASWLYTSAATEVFFPRAKNPSRPLALFARTLVLRAVTAQPGKGKLFLCGASKAAGNWNPAHALELTEGEPNEWTIALNADQLEYPFEYKFIVKEGERVLWEQGPNRRLYEPKLKNGQVWAENDLRPLFGQEQFFRAAGTVLPVFSLRSEGSCGIGDFGDLKLLADWAHATGQRVLQLLPVNDTTATRTWQDSYPYSAISVYALHPLYADMRQLPPLDKKTAKEFEKKRKTLNTLSQVDYEAVLQLKTAWLQAAFKQEGKKVLASRPFAAFYEANKHWLRAYAMFCVLRDQYHSADFHAWPRFSRYSPAELDAFCAPRSASYSDVCFWYYVQYLLHTQLLQASRYARQKGIILKGDIPIGISPHSVEAWTEPALFHLNAQAGAPPDDFSATGQNWGLPTYNWDVMAQDGYRWWKHRLTHMAQYFDAYRIDHVLGFFRIWEIPMHSVQGLLGQFSPSLPLSPEEIERFGLAFTPDLLRPYISEQVLFEKLGDLAQDAKKKYFSRTPDGLYEPLPAYNTQRKIEAALAGKTDEKTLRLKDGLFALVSNVLFVPDHRNPSQYHPRIGALTDSAFRALNAHDKEAFTRLYNEYFYRRHNQFWKEQALQKLPSITQATRMLACAEDLGMVPDCVPGVLQELQMLSLEIQRMPKRLGQTFADTRTYPYLSVATPSTHDMSVLRGWWKETPALTQRFWNEVLGRPGQAPQEADAQTCRQILQMHLQSPSMLALFSFQDWTAMDDALRAPNPEEERINVPANPRHYWRYRMPLTLERLLQEHTFAQLIRTLLNESGR</sequence>
<dbReference type="GO" id="GO:0004134">
    <property type="term" value="F:4-alpha-glucanotransferase activity"/>
    <property type="evidence" value="ECO:0007669"/>
    <property type="project" value="UniProtKB-EC"/>
</dbReference>
<dbReference type="Gene3D" id="2.60.40.10">
    <property type="entry name" value="Immunoglobulins"/>
    <property type="match status" value="1"/>
</dbReference>
<dbReference type="InterPro" id="IPR017853">
    <property type="entry name" value="GH"/>
</dbReference>
<evidence type="ECO:0000256" key="6">
    <source>
        <dbReference type="ARBA" id="ARBA00022490"/>
    </source>
</evidence>
<comment type="similarity">
    <text evidence="3">Belongs to the disproportionating enzyme family.</text>
</comment>
<evidence type="ECO:0000256" key="11">
    <source>
        <dbReference type="ARBA" id="ARBA00031501"/>
    </source>
</evidence>
<evidence type="ECO:0000256" key="8">
    <source>
        <dbReference type="ARBA" id="ARBA00022679"/>
    </source>
</evidence>
<dbReference type="Proteomes" id="UP000196368">
    <property type="component" value="Unassembled WGS sequence"/>
</dbReference>
<evidence type="ECO:0000256" key="5">
    <source>
        <dbReference type="ARBA" id="ARBA00020295"/>
    </source>
</evidence>
<dbReference type="RefSeq" id="WP_087288857.1">
    <property type="nucleotide sequence ID" value="NZ_NFJD01000004.1"/>
</dbReference>
<evidence type="ECO:0000259" key="12">
    <source>
        <dbReference type="PROSITE" id="PS51166"/>
    </source>
</evidence>
<dbReference type="Pfam" id="PF02446">
    <property type="entry name" value="Glyco_hydro_77"/>
    <property type="match status" value="1"/>
</dbReference>
<dbReference type="EMBL" id="NFJD01000004">
    <property type="protein sequence ID" value="OUO56109.1"/>
    <property type="molecule type" value="Genomic_DNA"/>
</dbReference>
<dbReference type="InterPro" id="IPR013783">
    <property type="entry name" value="Ig-like_fold"/>
</dbReference>
<protein>
    <recommendedName>
        <fullName evidence="5">4-alpha-glucanotransferase</fullName>
        <ecNumber evidence="4">2.4.1.25</ecNumber>
    </recommendedName>
    <alternativeName>
        <fullName evidence="10">Amylomaltase</fullName>
    </alternativeName>
    <alternativeName>
        <fullName evidence="11">Disproportionating enzyme</fullName>
    </alternativeName>
</protein>
<reference evidence="14" key="1">
    <citation type="submission" date="2017-04" db="EMBL/GenBank/DDBJ databases">
        <title>Function of individual gut microbiota members based on whole genome sequencing of pure cultures obtained from chicken caecum.</title>
        <authorList>
            <person name="Medvecky M."/>
            <person name="Cejkova D."/>
            <person name="Polansky O."/>
            <person name="Karasova D."/>
            <person name="Kubasova T."/>
            <person name="Cizek A."/>
            <person name="Rychlik I."/>
        </authorList>
    </citation>
    <scope>NUCLEOTIDE SEQUENCE [LARGE SCALE GENOMIC DNA]</scope>
    <source>
        <strain evidence="14">An273</strain>
    </source>
</reference>
<dbReference type="AlphaFoldDB" id="A0A1Y4DEH1"/>
<dbReference type="GO" id="GO:2001070">
    <property type="term" value="F:starch binding"/>
    <property type="evidence" value="ECO:0007669"/>
    <property type="project" value="InterPro"/>
</dbReference>
<evidence type="ECO:0000256" key="10">
    <source>
        <dbReference type="ARBA" id="ARBA00031423"/>
    </source>
</evidence>
<dbReference type="InterPro" id="IPR003385">
    <property type="entry name" value="Glyco_hydro_77"/>
</dbReference>
<proteinExistence type="inferred from homology"/>
<evidence type="ECO:0000256" key="9">
    <source>
        <dbReference type="ARBA" id="ARBA00023277"/>
    </source>
</evidence>
<dbReference type="GO" id="GO:0005975">
    <property type="term" value="P:carbohydrate metabolic process"/>
    <property type="evidence" value="ECO:0007669"/>
    <property type="project" value="InterPro"/>
</dbReference>
<dbReference type="Gene3D" id="3.20.20.80">
    <property type="entry name" value="Glycosidases"/>
    <property type="match status" value="2"/>
</dbReference>
<dbReference type="SUPFAM" id="SSF51445">
    <property type="entry name" value="(Trans)glycosidases"/>
    <property type="match status" value="1"/>
</dbReference>
<keyword evidence="8" id="KW-0808">Transferase</keyword>
<dbReference type="Pfam" id="PF00686">
    <property type="entry name" value="CBM_20"/>
    <property type="match status" value="1"/>
</dbReference>
<evidence type="ECO:0000256" key="1">
    <source>
        <dbReference type="ARBA" id="ARBA00000439"/>
    </source>
</evidence>
<comment type="subcellular location">
    <subcellularLocation>
        <location evidence="2">Cytoplasm</location>
    </subcellularLocation>
</comment>
<keyword evidence="14" id="KW-1185">Reference proteome</keyword>
<comment type="caution">
    <text evidence="13">The sequence shown here is derived from an EMBL/GenBank/DDBJ whole genome shotgun (WGS) entry which is preliminary data.</text>
</comment>
<dbReference type="InterPro" id="IPR013784">
    <property type="entry name" value="Carb-bd-like_fold"/>
</dbReference>
<dbReference type="OrthoDB" id="9811841at2"/>
<dbReference type="PANTHER" id="PTHR32518:SF3">
    <property type="entry name" value="4-ALPHA-GLUCANOTRANSFERASE"/>
    <property type="match status" value="1"/>
</dbReference>
<evidence type="ECO:0000256" key="2">
    <source>
        <dbReference type="ARBA" id="ARBA00004496"/>
    </source>
</evidence>
<dbReference type="SUPFAM" id="SSF49452">
    <property type="entry name" value="Starch-binding domain-like"/>
    <property type="match status" value="1"/>
</dbReference>
<dbReference type="InterPro" id="IPR002044">
    <property type="entry name" value="CBM20"/>
</dbReference>
<evidence type="ECO:0000313" key="14">
    <source>
        <dbReference type="Proteomes" id="UP000196368"/>
    </source>
</evidence>
<gene>
    <name evidence="13" type="ORF">B5F75_05675</name>
</gene>
<evidence type="ECO:0000256" key="3">
    <source>
        <dbReference type="ARBA" id="ARBA00005684"/>
    </source>
</evidence>
<dbReference type="EC" id="2.4.1.25" evidence="4"/>
<name>A0A1Y4DEH1_9BACT</name>
<evidence type="ECO:0000256" key="4">
    <source>
        <dbReference type="ARBA" id="ARBA00012560"/>
    </source>
</evidence>